<feature type="compositionally biased region" description="Low complexity" evidence="1">
    <location>
        <begin position="99"/>
        <end position="116"/>
    </location>
</feature>
<dbReference type="RefSeq" id="XP_033446278.1">
    <property type="nucleotide sequence ID" value="XM_033588330.1"/>
</dbReference>
<dbReference type="AlphaFoldDB" id="A0A6A5RHU4"/>
<sequence>MFRRPGAGASKASPATQCQKCLQRGHYSYECKAKASERPYKARPSRTQQLLNPTLKPKLTTEVPGDLVRNKGTADDILKKKDEERARGQKRGRKRSRSSSRGPRSASFDSVSTISTDRARSRSRSPRPRFDSAPGRDARSPGREARSPGRDARPPGREAQPPVRDARPRFDDAPARDVLLPTRDSPPPARQPPPPRAAPRERSLSPFSKRVALTRSMNR</sequence>
<feature type="compositionally biased region" description="Low complexity" evidence="1">
    <location>
        <begin position="50"/>
        <end position="61"/>
    </location>
</feature>
<organism evidence="2 3">
    <name type="scientific">Didymella exigua CBS 183.55</name>
    <dbReference type="NCBI Taxonomy" id="1150837"/>
    <lineage>
        <taxon>Eukaryota</taxon>
        <taxon>Fungi</taxon>
        <taxon>Dikarya</taxon>
        <taxon>Ascomycota</taxon>
        <taxon>Pezizomycotina</taxon>
        <taxon>Dothideomycetes</taxon>
        <taxon>Pleosporomycetidae</taxon>
        <taxon>Pleosporales</taxon>
        <taxon>Pleosporineae</taxon>
        <taxon>Didymellaceae</taxon>
        <taxon>Didymella</taxon>
    </lineage>
</organism>
<feature type="compositionally biased region" description="Basic and acidic residues" evidence="1">
    <location>
        <begin position="68"/>
        <end position="87"/>
    </location>
</feature>
<dbReference type="EMBL" id="ML978979">
    <property type="protein sequence ID" value="KAF1926026.1"/>
    <property type="molecule type" value="Genomic_DNA"/>
</dbReference>
<accession>A0A6A5RHU4</accession>
<evidence type="ECO:0008006" key="4">
    <source>
        <dbReference type="Google" id="ProtNLM"/>
    </source>
</evidence>
<evidence type="ECO:0000313" key="2">
    <source>
        <dbReference type="EMBL" id="KAF1926026.1"/>
    </source>
</evidence>
<dbReference type="GeneID" id="54345977"/>
<feature type="region of interest" description="Disordered" evidence="1">
    <location>
        <begin position="34"/>
        <end position="219"/>
    </location>
</feature>
<keyword evidence="3" id="KW-1185">Reference proteome</keyword>
<dbReference type="Proteomes" id="UP000800082">
    <property type="component" value="Unassembled WGS sequence"/>
</dbReference>
<dbReference type="OrthoDB" id="437973at2759"/>
<protein>
    <recommendedName>
        <fullName evidence="4">Zinc knuckle-domain-containing protein</fullName>
    </recommendedName>
</protein>
<name>A0A6A5RHU4_9PLEO</name>
<reference evidence="2" key="1">
    <citation type="journal article" date="2020" name="Stud. Mycol.">
        <title>101 Dothideomycetes genomes: a test case for predicting lifestyles and emergence of pathogens.</title>
        <authorList>
            <person name="Haridas S."/>
            <person name="Albert R."/>
            <person name="Binder M."/>
            <person name="Bloem J."/>
            <person name="Labutti K."/>
            <person name="Salamov A."/>
            <person name="Andreopoulos B."/>
            <person name="Baker S."/>
            <person name="Barry K."/>
            <person name="Bills G."/>
            <person name="Bluhm B."/>
            <person name="Cannon C."/>
            <person name="Castanera R."/>
            <person name="Culley D."/>
            <person name="Daum C."/>
            <person name="Ezra D."/>
            <person name="Gonzalez J."/>
            <person name="Henrissat B."/>
            <person name="Kuo A."/>
            <person name="Liang C."/>
            <person name="Lipzen A."/>
            <person name="Lutzoni F."/>
            <person name="Magnuson J."/>
            <person name="Mondo S."/>
            <person name="Nolan M."/>
            <person name="Ohm R."/>
            <person name="Pangilinan J."/>
            <person name="Park H.-J."/>
            <person name="Ramirez L."/>
            <person name="Alfaro M."/>
            <person name="Sun H."/>
            <person name="Tritt A."/>
            <person name="Yoshinaga Y."/>
            <person name="Zwiers L.-H."/>
            <person name="Turgeon B."/>
            <person name="Goodwin S."/>
            <person name="Spatafora J."/>
            <person name="Crous P."/>
            <person name="Grigoriev I."/>
        </authorList>
    </citation>
    <scope>NUCLEOTIDE SEQUENCE</scope>
    <source>
        <strain evidence="2">CBS 183.55</strain>
    </source>
</reference>
<feature type="compositionally biased region" description="Basic and acidic residues" evidence="1">
    <location>
        <begin position="128"/>
        <end position="156"/>
    </location>
</feature>
<feature type="compositionally biased region" description="Basic residues" evidence="1">
    <location>
        <begin position="88"/>
        <end position="98"/>
    </location>
</feature>
<feature type="compositionally biased region" description="Pro residues" evidence="1">
    <location>
        <begin position="184"/>
        <end position="197"/>
    </location>
</feature>
<proteinExistence type="predicted"/>
<evidence type="ECO:0000256" key="1">
    <source>
        <dbReference type="SAM" id="MobiDB-lite"/>
    </source>
</evidence>
<feature type="compositionally biased region" description="Basic and acidic residues" evidence="1">
    <location>
        <begin position="164"/>
        <end position="175"/>
    </location>
</feature>
<evidence type="ECO:0000313" key="3">
    <source>
        <dbReference type="Proteomes" id="UP000800082"/>
    </source>
</evidence>
<gene>
    <name evidence="2" type="ORF">M421DRAFT_223175</name>
</gene>
<dbReference type="Pfam" id="PF13917">
    <property type="entry name" value="zf-CCHC_3"/>
    <property type="match status" value="1"/>
</dbReference>